<feature type="compositionally biased region" description="Low complexity" evidence="1">
    <location>
        <begin position="42"/>
        <end position="54"/>
    </location>
</feature>
<dbReference type="SUPFAM" id="SSF53335">
    <property type="entry name" value="S-adenosyl-L-methionine-dependent methyltransferases"/>
    <property type="match status" value="1"/>
</dbReference>
<dbReference type="EMBL" id="VYKK01000012">
    <property type="protein sequence ID" value="KAA9004796.1"/>
    <property type="molecule type" value="Genomic_DNA"/>
</dbReference>
<sequence length="321" mass="35464">MNPLEPIYYYFYRSHETESELCRLELKVLLGEEGEEGSGGNADRSSAGIRSSAAAVNPGRSPYLSGVMEVWSASGSVEDICRFAAELPPGETSFRVSCPRESEGSYEERLELERRVGRCIRGRADLRSPGQVYGIVRRGGVYAFGPYREADRSWQARRIKPHPYSTGLGVGLSRSLVNLAVPDPEQKRVIDPCCGMGNVLIEGFSMGVRMSGCDLNPLAVRGARGNLRHFGYPEDAVRLADMRSLEGTYDAAVLDMPYNLCSVLPPEEALEMLRALRRLTGRAVIVSTQPLEREIGQAGFRVEESCAVSKSSLTRFIWICR</sequence>
<evidence type="ECO:0000256" key="1">
    <source>
        <dbReference type="SAM" id="MobiDB-lite"/>
    </source>
</evidence>
<protein>
    <submittedName>
        <fullName evidence="3">RNA methyltransferase</fullName>
    </submittedName>
</protein>
<organism evidence="3 4">
    <name type="scientific">Paenibacillus spiritus</name>
    <dbReference type="NCBI Taxonomy" id="2496557"/>
    <lineage>
        <taxon>Bacteria</taxon>
        <taxon>Bacillati</taxon>
        <taxon>Bacillota</taxon>
        <taxon>Bacilli</taxon>
        <taxon>Bacillales</taxon>
        <taxon>Paenibacillaceae</taxon>
        <taxon>Paenibacillus</taxon>
    </lineage>
</organism>
<dbReference type="GO" id="GO:0016423">
    <property type="term" value="F:tRNA (guanine) methyltransferase activity"/>
    <property type="evidence" value="ECO:0007669"/>
    <property type="project" value="TreeGrafter"/>
</dbReference>
<evidence type="ECO:0000313" key="3">
    <source>
        <dbReference type="EMBL" id="KAA9004796.1"/>
    </source>
</evidence>
<accession>A0A5J5G9M7</accession>
<reference evidence="3 4" key="1">
    <citation type="submission" date="2019-09" db="EMBL/GenBank/DDBJ databases">
        <title>Bacillus ochoae sp. nov., Paenibacillus whitsoniae sp. nov., Paenibacillus spiritus sp. nov. Isolated from the Mars Exploration Rover during spacecraft assembly.</title>
        <authorList>
            <person name="Seuylemezian A."/>
            <person name="Vaishampayan P."/>
        </authorList>
    </citation>
    <scope>NUCLEOTIDE SEQUENCE [LARGE SCALE GENOMIC DNA]</scope>
    <source>
        <strain evidence="3 4">MER_111</strain>
    </source>
</reference>
<dbReference type="RefSeq" id="WP_150457947.1">
    <property type="nucleotide sequence ID" value="NZ_VYKK01000012.1"/>
</dbReference>
<evidence type="ECO:0000313" key="4">
    <source>
        <dbReference type="Proteomes" id="UP000367750"/>
    </source>
</evidence>
<feature type="region of interest" description="Disordered" evidence="1">
    <location>
        <begin position="34"/>
        <end position="54"/>
    </location>
</feature>
<proteinExistence type="predicted"/>
<comment type="caution">
    <text evidence="3">The sequence shown here is derived from an EMBL/GenBank/DDBJ whole genome shotgun (WGS) entry which is preliminary data.</text>
</comment>
<gene>
    <name evidence="3" type="ORF">F4V43_09145</name>
</gene>
<feature type="domain" description="Ribosomal RNA large subunit methyltransferase K/L-like methyltransferase" evidence="2">
    <location>
        <begin position="158"/>
        <end position="258"/>
    </location>
</feature>
<dbReference type="CDD" id="cd02440">
    <property type="entry name" value="AdoMet_MTases"/>
    <property type="match status" value="1"/>
</dbReference>
<dbReference type="PANTHER" id="PTHR14911:SF13">
    <property type="entry name" value="TRNA (GUANINE(6)-N2)-METHYLTRANSFERASE THUMP3"/>
    <property type="match status" value="1"/>
</dbReference>
<dbReference type="Pfam" id="PF01170">
    <property type="entry name" value="UPF0020"/>
    <property type="match status" value="1"/>
</dbReference>
<dbReference type="GO" id="GO:0030488">
    <property type="term" value="P:tRNA methylation"/>
    <property type="evidence" value="ECO:0007669"/>
    <property type="project" value="TreeGrafter"/>
</dbReference>
<keyword evidence="3" id="KW-0489">Methyltransferase</keyword>
<dbReference type="PANTHER" id="PTHR14911">
    <property type="entry name" value="THUMP DOMAIN-CONTAINING"/>
    <property type="match status" value="1"/>
</dbReference>
<dbReference type="InterPro" id="IPR029063">
    <property type="entry name" value="SAM-dependent_MTases_sf"/>
</dbReference>
<name>A0A5J5G9M7_9BACL</name>
<dbReference type="Proteomes" id="UP000367750">
    <property type="component" value="Unassembled WGS sequence"/>
</dbReference>
<keyword evidence="4" id="KW-1185">Reference proteome</keyword>
<evidence type="ECO:0000259" key="2">
    <source>
        <dbReference type="Pfam" id="PF01170"/>
    </source>
</evidence>
<keyword evidence="3" id="KW-0808">Transferase</keyword>
<dbReference type="Gene3D" id="3.40.50.150">
    <property type="entry name" value="Vaccinia Virus protein VP39"/>
    <property type="match status" value="1"/>
</dbReference>
<dbReference type="OrthoDB" id="9791556at2"/>
<dbReference type="InterPro" id="IPR000241">
    <property type="entry name" value="RlmKL-like_Mtase"/>
</dbReference>
<dbReference type="AlphaFoldDB" id="A0A5J5G9M7"/>